<dbReference type="Gene3D" id="2.120.10.30">
    <property type="entry name" value="TolB, C-terminal domain"/>
    <property type="match status" value="1"/>
</dbReference>
<dbReference type="OrthoDB" id="9809364at2"/>
<reference evidence="2 3" key="1">
    <citation type="submission" date="2017-02" db="EMBL/GenBank/DDBJ databases">
        <authorList>
            <person name="Peterson S.W."/>
        </authorList>
    </citation>
    <scope>NUCLEOTIDE SEQUENCE [LARGE SCALE GENOMIC DNA]</scope>
    <source>
        <strain evidence="2 3">DSM 25262</strain>
    </source>
</reference>
<evidence type="ECO:0000313" key="3">
    <source>
        <dbReference type="Proteomes" id="UP000190961"/>
    </source>
</evidence>
<dbReference type="AlphaFoldDB" id="A0A1T5M642"/>
<feature type="chain" id="PRO_5010530354" evidence="1">
    <location>
        <begin position="23"/>
        <end position="299"/>
    </location>
</feature>
<dbReference type="InterPro" id="IPR011659">
    <property type="entry name" value="WD40"/>
</dbReference>
<dbReference type="STRING" id="688867.SAMN05660236_4518"/>
<proteinExistence type="predicted"/>
<evidence type="ECO:0000313" key="2">
    <source>
        <dbReference type="EMBL" id="SKC83686.1"/>
    </source>
</evidence>
<dbReference type="Pfam" id="PF07676">
    <property type="entry name" value="PD40"/>
    <property type="match status" value="4"/>
</dbReference>
<accession>A0A1T5M642</accession>
<dbReference type="Proteomes" id="UP000190961">
    <property type="component" value="Unassembled WGS sequence"/>
</dbReference>
<name>A0A1T5M642_9BACT</name>
<dbReference type="InterPro" id="IPR011042">
    <property type="entry name" value="6-blade_b-propeller_TolB-like"/>
</dbReference>
<dbReference type="EMBL" id="FUZU01000003">
    <property type="protein sequence ID" value="SKC83686.1"/>
    <property type="molecule type" value="Genomic_DNA"/>
</dbReference>
<feature type="signal peptide" evidence="1">
    <location>
        <begin position="1"/>
        <end position="22"/>
    </location>
</feature>
<evidence type="ECO:0000256" key="1">
    <source>
        <dbReference type="SAM" id="SignalP"/>
    </source>
</evidence>
<dbReference type="RefSeq" id="WP_079689038.1">
    <property type="nucleotide sequence ID" value="NZ_FUZU01000003.1"/>
</dbReference>
<organism evidence="2 3">
    <name type="scientific">Ohtaekwangia koreensis</name>
    <dbReference type="NCBI Taxonomy" id="688867"/>
    <lineage>
        <taxon>Bacteria</taxon>
        <taxon>Pseudomonadati</taxon>
        <taxon>Bacteroidota</taxon>
        <taxon>Cytophagia</taxon>
        <taxon>Cytophagales</taxon>
        <taxon>Fulvivirgaceae</taxon>
        <taxon>Ohtaekwangia</taxon>
    </lineage>
</organism>
<sequence length="299" mass="34158">MKKIKYIISVIGFLFYSIQINAQPTDIRYLNESPPGTTPKVFAPGKVSTENEFEFGAVFSNDNNTFYYGVEINGKAETRMMKFENGSWNQPVKILFHEVYNYNDPFLTPDNKKLFFISDRPLTGIGPKKDYDIWFIEQQDGKWSEPKNAGKNINSSKNEYYISFTKTGKIYFSSNREDHENKNNYDIYSSELKNGEFQPSIKSSPQINTAFYEADVFVAPDESYIVFAANRPGGLGSGDLYVSFRKQDGTWTSSKSLGNAINTETDDFCPYVTADGSYLFYASRGDIYWVSTDVIKKLR</sequence>
<keyword evidence="3" id="KW-1185">Reference proteome</keyword>
<keyword evidence="1" id="KW-0732">Signal</keyword>
<protein>
    <submittedName>
        <fullName evidence="2">WD40-like Beta Propeller Repeat</fullName>
    </submittedName>
</protein>
<dbReference type="SUPFAM" id="SSF82171">
    <property type="entry name" value="DPP6 N-terminal domain-like"/>
    <property type="match status" value="1"/>
</dbReference>
<gene>
    <name evidence="2" type="ORF">SAMN05660236_4518</name>
</gene>